<comment type="subunit">
    <text evidence="8">Component of the homotypic vacuole fusion and vacuole protein sorting (HOPS) complex. Component of the class C core vacuole/endosome tethering (CORVET) complex.</text>
</comment>
<dbReference type="InterPro" id="IPR057307">
    <property type="entry name" value="PEP5_VPS11_N"/>
</dbReference>
<dbReference type="CDD" id="cd16688">
    <property type="entry name" value="RING-H2_Vps11"/>
    <property type="match status" value="1"/>
</dbReference>
<dbReference type="OrthoDB" id="26184at2759"/>
<protein>
    <recommendedName>
        <fullName evidence="8">E3 ubiquitin-protein ligase PEP5</fullName>
        <ecNumber evidence="8">2.3.2.27</ecNumber>
    </recommendedName>
</protein>
<dbReference type="EC" id="2.3.2.27" evidence="8"/>
<dbReference type="PROSITE" id="PS50236">
    <property type="entry name" value="CHCR"/>
    <property type="match status" value="1"/>
</dbReference>
<evidence type="ECO:0000256" key="7">
    <source>
        <dbReference type="ARBA" id="ARBA00023136"/>
    </source>
</evidence>
<feature type="domain" description="PEP5/VPS11 N-terminal" evidence="11">
    <location>
        <begin position="8"/>
        <end position="356"/>
    </location>
</feature>
<keyword evidence="8" id="KW-0926">Vacuole</keyword>
<evidence type="ECO:0000256" key="8">
    <source>
        <dbReference type="PIRNR" id="PIRNR007860"/>
    </source>
</evidence>
<dbReference type="InterPro" id="IPR057308">
    <property type="entry name" value="CHCR_PEP5_VPS11"/>
</dbReference>
<keyword evidence="8" id="KW-0833">Ubl conjugation pathway</keyword>
<dbReference type="HOGENOM" id="CLU_001287_0_0_1"/>
<dbReference type="GO" id="GO:0033263">
    <property type="term" value="C:CORVET complex"/>
    <property type="evidence" value="ECO:0007669"/>
    <property type="project" value="UniProtKB-UniRule"/>
</dbReference>
<reference evidence="12 13" key="1">
    <citation type="journal article" date="2011" name="Science">
        <title>Comparative functional genomics of the fission yeasts.</title>
        <authorList>
            <person name="Rhind N."/>
            <person name="Chen Z."/>
            <person name="Yassour M."/>
            <person name="Thompson D.A."/>
            <person name="Haas B.J."/>
            <person name="Habib N."/>
            <person name="Wapinski I."/>
            <person name="Roy S."/>
            <person name="Lin M.F."/>
            <person name="Heiman D.I."/>
            <person name="Young S.K."/>
            <person name="Furuya K."/>
            <person name="Guo Y."/>
            <person name="Pidoux A."/>
            <person name="Chen H.M."/>
            <person name="Robbertse B."/>
            <person name="Goldberg J.M."/>
            <person name="Aoki K."/>
            <person name="Bayne E.H."/>
            <person name="Berlin A.M."/>
            <person name="Desjardins C.A."/>
            <person name="Dobbs E."/>
            <person name="Dukaj L."/>
            <person name="Fan L."/>
            <person name="FitzGerald M.G."/>
            <person name="French C."/>
            <person name="Gujja S."/>
            <person name="Hansen K."/>
            <person name="Keifenheim D."/>
            <person name="Levin J.Z."/>
            <person name="Mosher R.A."/>
            <person name="Mueller C.A."/>
            <person name="Pfiffner J."/>
            <person name="Priest M."/>
            <person name="Russ C."/>
            <person name="Smialowska A."/>
            <person name="Swoboda P."/>
            <person name="Sykes S.M."/>
            <person name="Vaughn M."/>
            <person name="Vengrova S."/>
            <person name="Yoder R."/>
            <person name="Zeng Q."/>
            <person name="Allshire R."/>
            <person name="Baulcombe D."/>
            <person name="Birren B.W."/>
            <person name="Brown W."/>
            <person name="Ekwall K."/>
            <person name="Kellis M."/>
            <person name="Leatherwood J."/>
            <person name="Levin H."/>
            <person name="Margalit H."/>
            <person name="Martienssen R."/>
            <person name="Nieduszynski C.A."/>
            <person name="Spatafora J.W."/>
            <person name="Friedman N."/>
            <person name="Dalgaard J.Z."/>
            <person name="Baumann P."/>
            <person name="Niki H."/>
            <person name="Regev A."/>
            <person name="Nusbaum C."/>
        </authorList>
    </citation>
    <scope>NUCLEOTIDE SEQUENCE [LARGE SCALE GENOMIC DNA]</scope>
    <source>
        <strain evidence="13">OY26 / ATCC MYA-4695 / CBS 11777 / NBRC 106824 / NRRL Y48691</strain>
    </source>
</reference>
<keyword evidence="5" id="KW-0862">Zinc</keyword>
<dbReference type="GO" id="GO:0007033">
    <property type="term" value="P:vacuole organization"/>
    <property type="evidence" value="ECO:0007669"/>
    <property type="project" value="TreeGrafter"/>
</dbReference>
<comment type="catalytic activity">
    <reaction evidence="8">
        <text>S-ubiquitinyl-[E2 ubiquitin-conjugating enzyme]-L-cysteine + [acceptor protein]-L-lysine = [E2 ubiquitin-conjugating enzyme]-L-cysteine + N(6)-ubiquitinyl-[acceptor protein]-L-lysine.</text>
        <dbReference type="EC" id="2.3.2.27"/>
    </reaction>
</comment>
<gene>
    <name evidence="12" type="ORF">SPOG_01744</name>
</gene>
<dbReference type="RefSeq" id="XP_013022302.1">
    <property type="nucleotide sequence ID" value="XM_013166848.1"/>
</dbReference>
<keyword evidence="2 8" id="KW-0813">Transport</keyword>
<dbReference type="eggNOG" id="KOG2114">
    <property type="taxonomic scope" value="Eukaryota"/>
</dbReference>
<sequence>MTTFIRTWKRVTLFQKQELHQNLSRKNVSISAFGNQILACNTSGRVSLYNSSLEVQQIIDLEHEIAIQQILWIDNERFLLFYNFGEQDGPSFLVIYAFSCSQEEPSSEKGFSLVSTNKFIVDEQPHPIVAVTESLSERYLACGFGGLVLILYGTPFRDRGLRISNSFKLAEPITSLVYQKFEVLILYVSTTNKTYSIKGKNITTLDTLGTSINCSSSYNEENISSLTTTSPSFICSRSDGLTFYFPKQDKVCFTFPGEKHFLTTQGPILALHYSPMVTDSSIAVLPNSRKGLSSSNSLSRIERGRLATPLSRLLLIDFPRKLIVWEGFLSDPSAEILSLDEGFLILMSDNSVLKLKRIDLNEEISLLSQKTMYDLAISLTRQKNLDLSFLQNLMIEYARFLFRKGDYSLSMDWYIKAITSVNIPVVCLDFLKAERLDQLVRFIEALMQNQMANSDHKLLLLSCYVETKNLKGINRLIDTGGFAFDQAFDICHRSGLLEEAKHLGIRFNNYERVIDVLLEEKKYSETLDYMYEVVPSRLFPLLLRFGRVLLSNLPTETTDLFISFYSNNHKSKQYLRSKSQTKYEKSLRQTYLSLLPYANATPFGITSTVTDLNTEKTEEKTDREEDQADETYVAPNPQTCFHIFLNHNSELIRFLEAILSYVSGEYKTHINTCLFEAYIRESHSSNDEEAQGFWKEKANLLLKNSEKHLDLNATFLISQILGFDDGVRFVQGKSGQTLDIFRSFCKQNDVSSAMEMVRAHGEDQSELYIMMLNYFASTDELESWLKELKEVAEYIINHRLISPTQLAEILGKSDVVSLGMIEEAVESAVNRFESQISEKRKGIQIGKSEILELSNELSNLRTTAFVVQESKCSACNTDLELPMVHFRCRHSYHLRCIEDECIRCQWL</sequence>
<dbReference type="GO" id="GO:0048284">
    <property type="term" value="P:organelle fusion"/>
    <property type="evidence" value="ECO:0007669"/>
    <property type="project" value="TreeGrafter"/>
</dbReference>
<dbReference type="GO" id="GO:0008270">
    <property type="term" value="F:zinc ion binding"/>
    <property type="evidence" value="ECO:0007669"/>
    <property type="project" value="UniProtKB-KW"/>
</dbReference>
<keyword evidence="6 8" id="KW-0653">Protein transport</keyword>
<evidence type="ECO:0000313" key="13">
    <source>
        <dbReference type="Proteomes" id="UP000015464"/>
    </source>
</evidence>
<dbReference type="PIRSF" id="PIRSF007860">
    <property type="entry name" value="VPS11"/>
    <property type="match status" value="1"/>
</dbReference>
<dbReference type="STRING" id="653667.S9W242"/>
<evidence type="ECO:0000256" key="2">
    <source>
        <dbReference type="ARBA" id="ARBA00022448"/>
    </source>
</evidence>
<dbReference type="GO" id="GO:0061630">
    <property type="term" value="F:ubiquitin protein ligase activity"/>
    <property type="evidence" value="ECO:0007669"/>
    <property type="project" value="UniProtKB-EC"/>
</dbReference>
<evidence type="ECO:0000256" key="5">
    <source>
        <dbReference type="ARBA" id="ARBA00022833"/>
    </source>
</evidence>
<organism evidence="12 13">
    <name type="scientific">Schizosaccharomyces cryophilus (strain OY26 / ATCC MYA-4695 / CBS 11777 / NBRC 106824 / NRRL Y48691)</name>
    <name type="common">Fission yeast</name>
    <dbReference type="NCBI Taxonomy" id="653667"/>
    <lineage>
        <taxon>Eukaryota</taxon>
        <taxon>Fungi</taxon>
        <taxon>Dikarya</taxon>
        <taxon>Ascomycota</taxon>
        <taxon>Taphrinomycotina</taxon>
        <taxon>Schizosaccharomycetes</taxon>
        <taxon>Schizosaccharomycetales</taxon>
        <taxon>Schizosaccharomycetaceae</taxon>
        <taxon>Schizosaccharomyces</taxon>
    </lineage>
</organism>
<accession>S9W242</accession>
<evidence type="ECO:0000256" key="1">
    <source>
        <dbReference type="ARBA" id="ARBA00004184"/>
    </source>
</evidence>
<dbReference type="InterPro" id="IPR016528">
    <property type="entry name" value="VPS11"/>
</dbReference>
<keyword evidence="4" id="KW-0863">Zinc-finger</keyword>
<evidence type="ECO:0000256" key="10">
    <source>
        <dbReference type="SAM" id="MobiDB-lite"/>
    </source>
</evidence>
<dbReference type="EMBL" id="KE546989">
    <property type="protein sequence ID" value="EPY52419.1"/>
    <property type="molecule type" value="Genomic_DNA"/>
</dbReference>
<dbReference type="GO" id="GO:0006886">
    <property type="term" value="P:intracellular protein transport"/>
    <property type="evidence" value="ECO:0007669"/>
    <property type="project" value="UniProtKB-UniRule"/>
</dbReference>
<dbReference type="InterPro" id="IPR000547">
    <property type="entry name" value="Clathrin_H-chain/VPS_repeat"/>
</dbReference>
<evidence type="ECO:0000256" key="3">
    <source>
        <dbReference type="ARBA" id="ARBA00022723"/>
    </source>
</evidence>
<dbReference type="GO" id="GO:0030674">
    <property type="term" value="F:protein-macromolecule adaptor activity"/>
    <property type="evidence" value="ECO:0007669"/>
    <property type="project" value="TreeGrafter"/>
</dbReference>
<keyword evidence="7 8" id="KW-0472">Membrane</keyword>
<feature type="region of interest" description="Disordered" evidence="10">
    <location>
        <begin position="610"/>
        <end position="629"/>
    </location>
</feature>
<dbReference type="GO" id="GO:0007032">
    <property type="term" value="P:endosome organization"/>
    <property type="evidence" value="ECO:0007669"/>
    <property type="project" value="TreeGrafter"/>
</dbReference>
<evidence type="ECO:0000256" key="6">
    <source>
        <dbReference type="ARBA" id="ARBA00022927"/>
    </source>
</evidence>
<dbReference type="AlphaFoldDB" id="S9W242"/>
<dbReference type="PANTHER" id="PTHR23323">
    <property type="entry name" value="VACUOLAR PROTEIN SORTING-ASSOCIATED PROTEIN"/>
    <property type="match status" value="1"/>
</dbReference>
<dbReference type="GO" id="GO:0000329">
    <property type="term" value="C:fungal-type vacuole membrane"/>
    <property type="evidence" value="ECO:0007669"/>
    <property type="project" value="UniProtKB-UniRule"/>
</dbReference>
<dbReference type="PANTHER" id="PTHR23323:SF24">
    <property type="entry name" value="VACUOLAR PROTEIN SORTING-ASSOCIATED PROTEIN 11 HOMOLOG"/>
    <property type="match status" value="1"/>
</dbReference>
<dbReference type="GO" id="GO:0030897">
    <property type="term" value="C:HOPS complex"/>
    <property type="evidence" value="ECO:0007669"/>
    <property type="project" value="UniProtKB-UniRule"/>
</dbReference>
<proteinExistence type="inferred from homology"/>
<name>S9W242_SCHCR</name>
<keyword evidence="13" id="KW-1185">Reference proteome</keyword>
<feature type="repeat" description="CHCR" evidence="9">
    <location>
        <begin position="414"/>
        <end position="555"/>
    </location>
</feature>
<feature type="compositionally biased region" description="Basic and acidic residues" evidence="10">
    <location>
        <begin position="613"/>
        <end position="623"/>
    </location>
</feature>
<evidence type="ECO:0000256" key="9">
    <source>
        <dbReference type="PROSITE-ProRule" id="PRU01006"/>
    </source>
</evidence>
<dbReference type="SUPFAM" id="SSF69322">
    <property type="entry name" value="Tricorn protease domain 2"/>
    <property type="match status" value="1"/>
</dbReference>
<comment type="similarity">
    <text evidence="8">Belongs to the VPS11 family.</text>
</comment>
<dbReference type="Proteomes" id="UP000015464">
    <property type="component" value="Unassembled WGS sequence"/>
</dbReference>
<dbReference type="Pfam" id="PF23341">
    <property type="entry name" value="PEP5_VPS11_N"/>
    <property type="match status" value="1"/>
</dbReference>
<evidence type="ECO:0000259" key="11">
    <source>
        <dbReference type="Pfam" id="PF23341"/>
    </source>
</evidence>
<comment type="subcellular location">
    <subcellularLocation>
        <location evidence="1">Endomembrane system</location>
        <topology evidence="1">Peripheral membrane protein</topology>
    </subcellularLocation>
    <subcellularLocation>
        <location evidence="8">Vacuole membrane</location>
        <topology evidence="8">Peripheral membrane protein</topology>
        <orientation evidence="8">Cytoplasmic side</orientation>
    </subcellularLocation>
</comment>
<dbReference type="OMA" id="LMTMEFK"/>
<dbReference type="GeneID" id="25036070"/>
<dbReference type="Pfam" id="PF23356">
    <property type="entry name" value="TPR_PEP5_VPS11"/>
    <property type="match status" value="1"/>
</dbReference>
<keyword evidence="3" id="KW-0479">Metal-binding</keyword>
<evidence type="ECO:0000256" key="4">
    <source>
        <dbReference type="ARBA" id="ARBA00022771"/>
    </source>
</evidence>
<dbReference type="GO" id="GO:0006904">
    <property type="term" value="P:vesicle docking involved in exocytosis"/>
    <property type="evidence" value="ECO:0007669"/>
    <property type="project" value="TreeGrafter"/>
</dbReference>
<evidence type="ECO:0000313" key="12">
    <source>
        <dbReference type="EMBL" id="EPY52419.1"/>
    </source>
</evidence>
<keyword evidence="8" id="KW-0808">Transferase</keyword>